<accession>A0A147HWD7</accession>
<dbReference type="GO" id="GO:0005886">
    <property type="term" value="C:plasma membrane"/>
    <property type="evidence" value="ECO:0007669"/>
    <property type="project" value="UniProtKB-SubCell"/>
</dbReference>
<evidence type="ECO:0000256" key="6">
    <source>
        <dbReference type="ARBA" id="ARBA00023136"/>
    </source>
</evidence>
<feature type="transmembrane region" description="Helical" evidence="7">
    <location>
        <begin position="249"/>
        <end position="267"/>
    </location>
</feature>
<keyword evidence="3" id="KW-1003">Cell membrane</keyword>
<dbReference type="Proteomes" id="UP000072867">
    <property type="component" value="Unassembled WGS sequence"/>
</dbReference>
<dbReference type="PANTHER" id="PTHR30250:SF10">
    <property type="entry name" value="LIPOPOLYSACCHARIDE BIOSYNTHESIS PROTEIN WZXC"/>
    <property type="match status" value="1"/>
</dbReference>
<comment type="caution">
    <text evidence="8">The sequence shown here is derived from an EMBL/GenBank/DDBJ whole genome shotgun (WGS) entry which is preliminary data.</text>
</comment>
<reference evidence="8 9" key="1">
    <citation type="journal article" date="2016" name="Front. Microbiol.">
        <title>Genomic Resource of Rice Seed Associated Bacteria.</title>
        <authorList>
            <person name="Midha S."/>
            <person name="Bansal K."/>
            <person name="Sharma S."/>
            <person name="Kumar N."/>
            <person name="Patil P.P."/>
            <person name="Chaudhry V."/>
            <person name="Patil P.B."/>
        </authorList>
    </citation>
    <scope>NUCLEOTIDE SEQUENCE [LARGE SCALE GENOMIC DNA]</scope>
    <source>
        <strain evidence="8 9">NS319</strain>
    </source>
</reference>
<evidence type="ECO:0000256" key="1">
    <source>
        <dbReference type="ARBA" id="ARBA00004651"/>
    </source>
</evidence>
<dbReference type="PANTHER" id="PTHR30250">
    <property type="entry name" value="PST FAMILY PREDICTED COLANIC ACID TRANSPORTER"/>
    <property type="match status" value="1"/>
</dbReference>
<evidence type="ECO:0000256" key="3">
    <source>
        <dbReference type="ARBA" id="ARBA00022475"/>
    </source>
</evidence>
<feature type="transmembrane region" description="Helical" evidence="7">
    <location>
        <begin position="211"/>
        <end position="229"/>
    </location>
</feature>
<keyword evidence="5 7" id="KW-1133">Transmembrane helix</keyword>
<feature type="transmembrane region" description="Helical" evidence="7">
    <location>
        <begin position="79"/>
        <end position="100"/>
    </location>
</feature>
<dbReference type="Pfam" id="PF13440">
    <property type="entry name" value="Polysacc_synt_3"/>
    <property type="match status" value="1"/>
</dbReference>
<feature type="transmembrane region" description="Helical" evidence="7">
    <location>
        <begin position="174"/>
        <end position="199"/>
    </location>
</feature>
<gene>
    <name evidence="8" type="ORF">NS319_10960</name>
</gene>
<name>A0A147HWD7_9SPHN</name>
<comment type="similarity">
    <text evidence="2">Belongs to the polysaccharide synthase family.</text>
</comment>
<evidence type="ECO:0000256" key="7">
    <source>
        <dbReference type="SAM" id="Phobius"/>
    </source>
</evidence>
<evidence type="ECO:0000313" key="8">
    <source>
        <dbReference type="EMBL" id="KTT69249.1"/>
    </source>
</evidence>
<keyword evidence="4 7" id="KW-0812">Transmembrane</keyword>
<organism evidence="8 9">
    <name type="scientific">Sphingomonas sanguinis</name>
    <dbReference type="NCBI Taxonomy" id="33051"/>
    <lineage>
        <taxon>Bacteria</taxon>
        <taxon>Pseudomonadati</taxon>
        <taxon>Pseudomonadota</taxon>
        <taxon>Alphaproteobacteria</taxon>
        <taxon>Sphingomonadales</taxon>
        <taxon>Sphingomonadaceae</taxon>
        <taxon>Sphingomonas</taxon>
    </lineage>
</organism>
<keyword evidence="6 7" id="KW-0472">Membrane</keyword>
<dbReference type="PROSITE" id="PS51257">
    <property type="entry name" value="PROKAR_LIPOPROTEIN"/>
    <property type="match status" value="1"/>
</dbReference>
<feature type="transmembrane region" description="Helical" evidence="7">
    <location>
        <begin position="120"/>
        <end position="153"/>
    </location>
</feature>
<evidence type="ECO:0000256" key="4">
    <source>
        <dbReference type="ARBA" id="ARBA00022692"/>
    </source>
</evidence>
<sequence length="371" mass="39110">MRIYGPASFGILALLLTATNISIAVGCARFDLALPSAPDVDVMPLARLCATIAAGLAIVIALAAILVAPHLSGGPFRELVRHPLLLGITVLSGALFQLVSSAQLRRGAIAVMAGLRAFQGMIFVGLALLPAIGLLWAQALSYAPALLLLPGVLRGGKAGGGVRDVAARYRSFATLGLPGAILDVIGYSLCIWIVTYAYGAAGSGELSQVQRIVGAPLMLVSISLGQILLRQSAEMAGDPVGLRQLLSRLLALMACGAILALVVLAVIGKPVLDIVLGSKWNIDTRFILAISAAVFVRAIVSPVSAILATARRFDLALRWQILYFASASVLFTLASRSLALDDFVIFYALHEGILYLIYLRIIMSIFRKAEI</sequence>
<feature type="transmembrane region" description="Helical" evidence="7">
    <location>
        <begin position="321"/>
        <end position="339"/>
    </location>
</feature>
<dbReference type="EMBL" id="LDTD01000074">
    <property type="protein sequence ID" value="KTT69249.1"/>
    <property type="molecule type" value="Genomic_DNA"/>
</dbReference>
<protein>
    <recommendedName>
        <fullName evidence="10">Polysaccharide biosynthesis protein</fullName>
    </recommendedName>
</protein>
<dbReference type="InterPro" id="IPR050833">
    <property type="entry name" value="Poly_Biosynth_Transport"/>
</dbReference>
<evidence type="ECO:0000313" key="9">
    <source>
        <dbReference type="Proteomes" id="UP000072867"/>
    </source>
</evidence>
<proteinExistence type="inferred from homology"/>
<feature type="transmembrane region" description="Helical" evidence="7">
    <location>
        <begin position="287"/>
        <end position="309"/>
    </location>
</feature>
<evidence type="ECO:0000256" key="5">
    <source>
        <dbReference type="ARBA" id="ARBA00022989"/>
    </source>
</evidence>
<evidence type="ECO:0008006" key="10">
    <source>
        <dbReference type="Google" id="ProtNLM"/>
    </source>
</evidence>
<feature type="transmembrane region" description="Helical" evidence="7">
    <location>
        <begin position="345"/>
        <end position="366"/>
    </location>
</feature>
<dbReference type="AlphaFoldDB" id="A0A147HWD7"/>
<dbReference type="PATRIC" id="fig|33051.3.peg.3392"/>
<feature type="transmembrane region" description="Helical" evidence="7">
    <location>
        <begin position="45"/>
        <end position="67"/>
    </location>
</feature>
<evidence type="ECO:0000256" key="2">
    <source>
        <dbReference type="ARBA" id="ARBA00007430"/>
    </source>
</evidence>
<comment type="subcellular location">
    <subcellularLocation>
        <location evidence="1">Cell membrane</location>
        <topology evidence="1">Multi-pass membrane protein</topology>
    </subcellularLocation>
</comment>